<feature type="region of interest" description="Disordered" evidence="1">
    <location>
        <begin position="1"/>
        <end position="45"/>
    </location>
</feature>
<evidence type="ECO:0000313" key="4">
    <source>
        <dbReference type="Proteomes" id="UP000045285"/>
    </source>
</evidence>
<name>A0A090E6R2_MESPL</name>
<evidence type="ECO:0000313" key="3">
    <source>
        <dbReference type="EMBL" id="CDX52473.1"/>
    </source>
</evidence>
<keyword evidence="4" id="KW-1185">Reference proteome</keyword>
<gene>
    <name evidence="2" type="ORF">MPL3356_40083</name>
    <name evidence="3" type="ORF">MPL3365_150171</name>
</gene>
<evidence type="ECO:0000313" key="2">
    <source>
        <dbReference type="EMBL" id="CDX22765.1"/>
    </source>
</evidence>
<reference evidence="2 5" key="2">
    <citation type="submission" date="2014-08" db="EMBL/GenBank/DDBJ databases">
        <authorList>
            <person name="Moulin Lionel"/>
        </authorList>
    </citation>
    <scope>NUCLEOTIDE SEQUENCE [LARGE SCALE GENOMIC DNA]</scope>
</reference>
<feature type="compositionally biased region" description="Low complexity" evidence="1">
    <location>
        <begin position="13"/>
        <end position="33"/>
    </location>
</feature>
<dbReference type="EMBL" id="CCMZ01000034">
    <property type="protein sequence ID" value="CDX22765.1"/>
    <property type="molecule type" value="Genomic_DNA"/>
</dbReference>
<accession>A0A090E6R2</accession>
<evidence type="ECO:0000256" key="1">
    <source>
        <dbReference type="SAM" id="MobiDB-lite"/>
    </source>
</evidence>
<dbReference type="EMBL" id="CCNE01000007">
    <property type="protein sequence ID" value="CDX52473.1"/>
    <property type="molecule type" value="Genomic_DNA"/>
</dbReference>
<evidence type="ECO:0000313" key="5">
    <source>
        <dbReference type="Proteomes" id="UP000046122"/>
    </source>
</evidence>
<organism evidence="2 4">
    <name type="scientific">Mesorhizobium plurifarium</name>
    <dbReference type="NCBI Taxonomy" id="69974"/>
    <lineage>
        <taxon>Bacteria</taxon>
        <taxon>Pseudomonadati</taxon>
        <taxon>Pseudomonadota</taxon>
        <taxon>Alphaproteobacteria</taxon>
        <taxon>Hyphomicrobiales</taxon>
        <taxon>Phyllobacteriaceae</taxon>
        <taxon>Mesorhizobium</taxon>
    </lineage>
</organism>
<feature type="region of interest" description="Disordered" evidence="1">
    <location>
        <begin position="67"/>
        <end position="96"/>
    </location>
</feature>
<dbReference type="AlphaFoldDB" id="A0A090E6R2"/>
<dbReference type="Proteomes" id="UP000045285">
    <property type="component" value="Unassembled WGS sequence"/>
</dbReference>
<reference evidence="4" key="1">
    <citation type="submission" date="2014-08" db="EMBL/GenBank/DDBJ databases">
        <authorList>
            <person name="Moulin L."/>
        </authorList>
    </citation>
    <scope>NUCLEOTIDE SEQUENCE [LARGE SCALE GENOMIC DNA]</scope>
</reference>
<protein>
    <submittedName>
        <fullName evidence="2">Uncharacterized protein</fullName>
    </submittedName>
</protein>
<dbReference type="Proteomes" id="UP000046122">
    <property type="component" value="Unassembled WGS sequence"/>
</dbReference>
<proteinExistence type="predicted"/>
<sequence>MLAAASAKDIIRNNGQDNDNKGDQPPAAATTATRRGRRARGGEGVVRVRHETCPPWMKVIKITAINALSPHRVSRGRTESAEKPAFSGPPAARRLS</sequence>